<reference evidence="3" key="1">
    <citation type="submission" date="2018-12" db="EMBL/GenBank/DDBJ databases">
        <title>Tengunoibacter tsumagoiensis gen. nov., sp. nov., Dictyobacter kobayashii sp. nov., D. alpinus sp. nov., and D. joshuensis sp. nov. and description of Dictyobacteraceae fam. nov. within the order Ktedonobacterales isolated from Tengu-no-mugimeshi.</title>
        <authorList>
            <person name="Wang C.M."/>
            <person name="Zheng Y."/>
            <person name="Sakai Y."/>
            <person name="Toyoda A."/>
            <person name="Minakuchi Y."/>
            <person name="Abe K."/>
            <person name="Yokota A."/>
            <person name="Yabe S."/>
        </authorList>
    </citation>
    <scope>NUCLEOTIDE SEQUENCE [LARGE SCALE GENOMIC DNA]</scope>
    <source>
        <strain evidence="3">Uno11</strain>
    </source>
</reference>
<dbReference type="Proteomes" id="UP000287188">
    <property type="component" value="Unassembled WGS sequence"/>
</dbReference>
<organism evidence="2 3">
    <name type="scientific">Dictyobacter kobayashii</name>
    <dbReference type="NCBI Taxonomy" id="2014872"/>
    <lineage>
        <taxon>Bacteria</taxon>
        <taxon>Bacillati</taxon>
        <taxon>Chloroflexota</taxon>
        <taxon>Ktedonobacteria</taxon>
        <taxon>Ktedonobacterales</taxon>
        <taxon>Dictyobacteraceae</taxon>
        <taxon>Dictyobacter</taxon>
    </lineage>
</organism>
<evidence type="ECO:0000313" key="3">
    <source>
        <dbReference type="Proteomes" id="UP000287188"/>
    </source>
</evidence>
<evidence type="ECO:0000256" key="1">
    <source>
        <dbReference type="SAM" id="Phobius"/>
    </source>
</evidence>
<name>A0A402ADV8_9CHLR</name>
<proteinExistence type="predicted"/>
<sequence>MRLRMVVDMRTLQNWLVVLLLVLAAVGIYLDWSLLLRFLHVFG</sequence>
<dbReference type="EMBL" id="BIFS01000001">
    <property type="protein sequence ID" value="GCE17290.1"/>
    <property type="molecule type" value="Genomic_DNA"/>
</dbReference>
<keyword evidence="1" id="KW-0812">Transmembrane</keyword>
<keyword evidence="3" id="KW-1185">Reference proteome</keyword>
<accession>A0A402ADV8</accession>
<dbReference type="AlphaFoldDB" id="A0A402ADV8"/>
<gene>
    <name evidence="2" type="ORF">KDK_10900</name>
</gene>
<feature type="transmembrane region" description="Helical" evidence="1">
    <location>
        <begin position="12"/>
        <end position="30"/>
    </location>
</feature>
<evidence type="ECO:0000313" key="2">
    <source>
        <dbReference type="EMBL" id="GCE17290.1"/>
    </source>
</evidence>
<keyword evidence="1" id="KW-1133">Transmembrane helix</keyword>
<protein>
    <submittedName>
        <fullName evidence="2">Uncharacterized protein</fullName>
    </submittedName>
</protein>
<comment type="caution">
    <text evidence="2">The sequence shown here is derived from an EMBL/GenBank/DDBJ whole genome shotgun (WGS) entry which is preliminary data.</text>
</comment>
<keyword evidence="1" id="KW-0472">Membrane</keyword>